<proteinExistence type="predicted"/>
<dbReference type="FunFam" id="3.30.70.270:FF:000001">
    <property type="entry name" value="Diguanylate cyclase domain protein"/>
    <property type="match status" value="1"/>
</dbReference>
<keyword evidence="1" id="KW-0472">Membrane</keyword>
<dbReference type="Gene3D" id="3.30.70.270">
    <property type="match status" value="1"/>
</dbReference>
<dbReference type="PROSITE" id="PS50887">
    <property type="entry name" value="GGDEF"/>
    <property type="match status" value="1"/>
</dbReference>
<keyword evidence="5" id="KW-1185">Reference proteome</keyword>
<dbReference type="PROSITE" id="PS50883">
    <property type="entry name" value="EAL"/>
    <property type="match status" value="1"/>
</dbReference>
<dbReference type="RefSeq" id="WP_184085187.1">
    <property type="nucleotide sequence ID" value="NZ_JACIJF010000002.1"/>
</dbReference>
<sequence>MGVSFLLLLAGLNVGNGIHLANARVEALSRALQREGARDLAQQKLRLAVGAVTRRREQGLPVSPAQWAALSRQIDAIPALSADDRKPAASARQAVAAGGAAHDMALASRRLVAVAQHHPDRIKQAMPAYLASLKRLEAAQFAEREVLADAINSAVRANGRQSHRDILRVLTGGLLIVLIVIAMATWLRRQLLSPIVAIATRLRDFDADAADTEFPGLMRDDELGDLSRGLAEYHGAVEERRVAERRADYLARHDVLTGLPNRLQFEDRLTKELAHSRATGAALGLLAIDMDDFKAINDRHGHAGGDRALRRAAEILDACVEETDLVARLGGDEFAILQIGAVQPAAAEALAKRVLEYTAATAREPIEIRMSIGMAIAAGDLGREELHNAADLALYRAKADGRNRARLFDAALRERERLRVRLARDLELAIAWRQLHLVFQPIANAATLGIIGYEAFLRWEHPDLGDIAPDLFIPVAERSGLIEEIGLWVADQAFAAAAEWDECLSLSLNLSSVQFRAPGFAEAVLSRARLHGVATSRLEFEVTENAMLVGVQRHEVLEAFRVLQAAGARIVMDDFGTGHSTLSNLKDFNFDKLKIDRSFIAELHDHESSALIVKTTIALGKSLGIKVVAEGVETPAQLAELKLWGCDQIQGYLIGRPAANPGRGAAPRASGLSLAR</sequence>
<dbReference type="CDD" id="cd01948">
    <property type="entry name" value="EAL"/>
    <property type="match status" value="1"/>
</dbReference>
<dbReference type="InterPro" id="IPR043128">
    <property type="entry name" value="Rev_trsase/Diguanyl_cyclase"/>
</dbReference>
<dbReference type="NCBIfam" id="TIGR00254">
    <property type="entry name" value="GGDEF"/>
    <property type="match status" value="1"/>
</dbReference>
<dbReference type="PANTHER" id="PTHR44757:SF4">
    <property type="entry name" value="DIGUANYLATE CYCLASE DGCE-RELATED"/>
    <property type="match status" value="1"/>
</dbReference>
<name>A0A840Y942_9SPHN</name>
<dbReference type="Pfam" id="PF00563">
    <property type="entry name" value="EAL"/>
    <property type="match status" value="1"/>
</dbReference>
<dbReference type="PANTHER" id="PTHR44757">
    <property type="entry name" value="DIGUANYLATE CYCLASE DGCP"/>
    <property type="match status" value="1"/>
</dbReference>
<dbReference type="InterPro" id="IPR035919">
    <property type="entry name" value="EAL_sf"/>
</dbReference>
<comment type="caution">
    <text evidence="4">The sequence shown here is derived from an EMBL/GenBank/DDBJ whole genome shotgun (WGS) entry which is preliminary data.</text>
</comment>
<dbReference type="CDD" id="cd01949">
    <property type="entry name" value="GGDEF"/>
    <property type="match status" value="1"/>
</dbReference>
<feature type="transmembrane region" description="Helical" evidence="1">
    <location>
        <begin position="166"/>
        <end position="187"/>
    </location>
</feature>
<evidence type="ECO:0000259" key="2">
    <source>
        <dbReference type="PROSITE" id="PS50883"/>
    </source>
</evidence>
<accession>A0A840Y942</accession>
<dbReference type="SMART" id="SM00267">
    <property type="entry name" value="GGDEF"/>
    <property type="match status" value="1"/>
</dbReference>
<reference evidence="4 5" key="1">
    <citation type="submission" date="2020-08" db="EMBL/GenBank/DDBJ databases">
        <title>Genomic Encyclopedia of Type Strains, Phase IV (KMG-IV): sequencing the most valuable type-strain genomes for metagenomic binning, comparative biology and taxonomic classification.</title>
        <authorList>
            <person name="Goeker M."/>
        </authorList>
    </citation>
    <scope>NUCLEOTIDE SEQUENCE [LARGE SCALE GENOMIC DNA]</scope>
    <source>
        <strain evidence="4 5">DSM 26736</strain>
    </source>
</reference>
<dbReference type="EMBL" id="JACIJF010000002">
    <property type="protein sequence ID" value="MBB5709857.1"/>
    <property type="molecule type" value="Genomic_DNA"/>
</dbReference>
<protein>
    <submittedName>
        <fullName evidence="4">Diguanylate cyclase (GGDEF)-like protein</fullName>
    </submittedName>
</protein>
<gene>
    <name evidence="4" type="ORF">FHT02_001079</name>
</gene>
<dbReference type="Pfam" id="PF00990">
    <property type="entry name" value="GGDEF"/>
    <property type="match status" value="1"/>
</dbReference>
<dbReference type="InterPro" id="IPR052155">
    <property type="entry name" value="Biofilm_reg_signaling"/>
</dbReference>
<dbReference type="InterPro" id="IPR029787">
    <property type="entry name" value="Nucleotide_cyclase"/>
</dbReference>
<keyword evidence="1" id="KW-0812">Transmembrane</keyword>
<dbReference type="InterPro" id="IPR001633">
    <property type="entry name" value="EAL_dom"/>
</dbReference>
<feature type="domain" description="EAL" evidence="2">
    <location>
        <begin position="419"/>
        <end position="671"/>
    </location>
</feature>
<organism evidence="4 5">
    <name type="scientific">Sphingomonas xinjiangensis</name>
    <dbReference type="NCBI Taxonomy" id="643568"/>
    <lineage>
        <taxon>Bacteria</taxon>
        <taxon>Pseudomonadati</taxon>
        <taxon>Pseudomonadota</taxon>
        <taxon>Alphaproteobacteria</taxon>
        <taxon>Sphingomonadales</taxon>
        <taxon>Sphingomonadaceae</taxon>
        <taxon>Sphingomonas</taxon>
    </lineage>
</organism>
<evidence type="ECO:0000313" key="5">
    <source>
        <dbReference type="Proteomes" id="UP000527143"/>
    </source>
</evidence>
<feature type="domain" description="GGDEF" evidence="3">
    <location>
        <begin position="281"/>
        <end position="410"/>
    </location>
</feature>
<evidence type="ECO:0000259" key="3">
    <source>
        <dbReference type="PROSITE" id="PS50887"/>
    </source>
</evidence>
<dbReference type="Gene3D" id="3.20.20.450">
    <property type="entry name" value="EAL domain"/>
    <property type="match status" value="1"/>
</dbReference>
<dbReference type="SMART" id="SM00052">
    <property type="entry name" value="EAL"/>
    <property type="match status" value="1"/>
</dbReference>
<dbReference type="SUPFAM" id="SSF141868">
    <property type="entry name" value="EAL domain-like"/>
    <property type="match status" value="1"/>
</dbReference>
<evidence type="ECO:0000313" key="4">
    <source>
        <dbReference type="EMBL" id="MBB5709857.1"/>
    </source>
</evidence>
<keyword evidence="1" id="KW-1133">Transmembrane helix</keyword>
<dbReference type="Gene3D" id="6.10.340.10">
    <property type="match status" value="1"/>
</dbReference>
<evidence type="ECO:0000256" key="1">
    <source>
        <dbReference type="SAM" id="Phobius"/>
    </source>
</evidence>
<dbReference type="Proteomes" id="UP000527143">
    <property type="component" value="Unassembled WGS sequence"/>
</dbReference>
<dbReference type="SUPFAM" id="SSF55073">
    <property type="entry name" value="Nucleotide cyclase"/>
    <property type="match status" value="1"/>
</dbReference>
<dbReference type="AlphaFoldDB" id="A0A840Y942"/>
<dbReference type="GO" id="GO:0003824">
    <property type="term" value="F:catalytic activity"/>
    <property type="evidence" value="ECO:0007669"/>
    <property type="project" value="UniProtKB-ARBA"/>
</dbReference>
<dbReference type="InterPro" id="IPR000160">
    <property type="entry name" value="GGDEF_dom"/>
</dbReference>